<name>A0AAW2WDG9_9LAMI</name>
<proteinExistence type="predicted"/>
<reference evidence="2" key="1">
    <citation type="submission" date="2020-06" db="EMBL/GenBank/DDBJ databases">
        <authorList>
            <person name="Li T."/>
            <person name="Hu X."/>
            <person name="Zhang T."/>
            <person name="Song X."/>
            <person name="Zhang H."/>
            <person name="Dai N."/>
            <person name="Sheng W."/>
            <person name="Hou X."/>
            <person name="Wei L."/>
        </authorList>
    </citation>
    <scope>NUCLEOTIDE SEQUENCE</scope>
    <source>
        <strain evidence="2">KEN1</strain>
        <tissue evidence="2">Leaf</tissue>
    </source>
</reference>
<feature type="compositionally biased region" description="Basic and acidic residues" evidence="1">
    <location>
        <begin position="379"/>
        <end position="390"/>
    </location>
</feature>
<dbReference type="EMBL" id="JACGWN010000008">
    <property type="protein sequence ID" value="KAL0439744.1"/>
    <property type="molecule type" value="Genomic_DNA"/>
</dbReference>
<evidence type="ECO:0000256" key="1">
    <source>
        <dbReference type="SAM" id="MobiDB-lite"/>
    </source>
</evidence>
<feature type="compositionally biased region" description="Basic and acidic residues" evidence="1">
    <location>
        <begin position="346"/>
        <end position="362"/>
    </location>
</feature>
<accession>A0AAW2WDG9</accession>
<feature type="region of interest" description="Disordered" evidence="1">
    <location>
        <begin position="346"/>
        <end position="418"/>
    </location>
</feature>
<evidence type="ECO:0008006" key="3">
    <source>
        <dbReference type="Google" id="ProtNLM"/>
    </source>
</evidence>
<reference evidence="2" key="2">
    <citation type="journal article" date="2024" name="Plant">
        <title>Genomic evolution and insights into agronomic trait innovations of Sesamum species.</title>
        <authorList>
            <person name="Miao H."/>
            <person name="Wang L."/>
            <person name="Qu L."/>
            <person name="Liu H."/>
            <person name="Sun Y."/>
            <person name="Le M."/>
            <person name="Wang Q."/>
            <person name="Wei S."/>
            <person name="Zheng Y."/>
            <person name="Lin W."/>
            <person name="Duan Y."/>
            <person name="Cao H."/>
            <person name="Xiong S."/>
            <person name="Wang X."/>
            <person name="Wei L."/>
            <person name="Li C."/>
            <person name="Ma Q."/>
            <person name="Ju M."/>
            <person name="Zhao R."/>
            <person name="Li G."/>
            <person name="Mu C."/>
            <person name="Tian Q."/>
            <person name="Mei H."/>
            <person name="Zhang T."/>
            <person name="Gao T."/>
            <person name="Zhang H."/>
        </authorList>
    </citation>
    <scope>NUCLEOTIDE SEQUENCE</scope>
    <source>
        <strain evidence="2">KEN1</strain>
    </source>
</reference>
<feature type="region of interest" description="Disordered" evidence="1">
    <location>
        <begin position="288"/>
        <end position="321"/>
    </location>
</feature>
<sequence>MKNPNHPSNKQKVVATPSGTQALQVIAGTPPAPVPAGSTPVTLVQAPLSTGYGPYSRSTSTEHVFRYVHGGAIPSLIRSYSANSGFRPSGARVCNSPPRVATPSDVEAPEEEAGEDVPVPLPLPGRRRDNPLPEPQEVPLLWLAHFEHLQKGLQDVKYQIEGAPEDGRQGSPFTEAVMADELPMNYRTPAIAEYDGTSDPMEYLSCSRKLRKTELSLFAVRQKDNEPLKEYLQRFNAAALEVPSATQEVKTSAFSQGLVDGDFFKSLTKKPISKFDALLARAAKYKNMEDAQATKKESRGEKRKEIKEETPSKKPRTTSEIEIPFPEGECCLYSFDRSQYISFHGRQEKRVTDTPQVMERHPQRSKNTCVGKLGHRTLPKREGDKAKEIRASSPERSSKEKARQASGSKGDDNDVPRKGVICMITGGSSGGNSHHARKSQIREAHDMSLKEVIEVEAMEDTPLIQFGRAERSGPRTSHNDALVITAVLAGYEERWYILGHDLTPLDDGSRNYPEDLGVGDVQGDHLQSRKCYVEAVRKGQKRNLDEDHQGVPSSKKEKKTVSEGAPKEMETPAKVQPTEELLNIEVIPGSPDKITRIGSHLRGKSKEEIVSCLRRNADIFA</sequence>
<comment type="caution">
    <text evidence="2">The sequence shown here is derived from an EMBL/GenBank/DDBJ whole genome shotgun (WGS) entry which is preliminary data.</text>
</comment>
<feature type="compositionally biased region" description="Basic and acidic residues" evidence="1">
    <location>
        <begin position="288"/>
        <end position="312"/>
    </location>
</feature>
<evidence type="ECO:0000313" key="2">
    <source>
        <dbReference type="EMBL" id="KAL0439744.1"/>
    </source>
</evidence>
<feature type="compositionally biased region" description="Basic and acidic residues" evidence="1">
    <location>
        <begin position="559"/>
        <end position="571"/>
    </location>
</feature>
<organism evidence="2">
    <name type="scientific">Sesamum latifolium</name>
    <dbReference type="NCBI Taxonomy" id="2727402"/>
    <lineage>
        <taxon>Eukaryota</taxon>
        <taxon>Viridiplantae</taxon>
        <taxon>Streptophyta</taxon>
        <taxon>Embryophyta</taxon>
        <taxon>Tracheophyta</taxon>
        <taxon>Spermatophyta</taxon>
        <taxon>Magnoliopsida</taxon>
        <taxon>eudicotyledons</taxon>
        <taxon>Gunneridae</taxon>
        <taxon>Pentapetalae</taxon>
        <taxon>asterids</taxon>
        <taxon>lamiids</taxon>
        <taxon>Lamiales</taxon>
        <taxon>Pedaliaceae</taxon>
        <taxon>Sesamum</taxon>
    </lineage>
</organism>
<feature type="compositionally biased region" description="Basic and acidic residues" evidence="1">
    <location>
        <begin position="540"/>
        <end position="549"/>
    </location>
</feature>
<feature type="compositionally biased region" description="Basic and acidic residues" evidence="1">
    <location>
        <begin position="396"/>
        <end position="417"/>
    </location>
</feature>
<protein>
    <recommendedName>
        <fullName evidence="3">Retrotransposon gag domain-containing protein</fullName>
    </recommendedName>
</protein>
<feature type="region of interest" description="Disordered" evidence="1">
    <location>
        <begin position="540"/>
        <end position="578"/>
    </location>
</feature>
<feature type="region of interest" description="Disordered" evidence="1">
    <location>
        <begin position="87"/>
        <end position="132"/>
    </location>
</feature>
<gene>
    <name evidence="2" type="ORF">Slati_2457400</name>
</gene>
<dbReference type="AlphaFoldDB" id="A0AAW2WDG9"/>